<dbReference type="FunFam" id="2.10.110.10:FF:000081">
    <property type="entry name" value="Uncharacterized protein, isoform A"/>
    <property type="match status" value="1"/>
</dbReference>
<evidence type="ECO:0000256" key="5">
    <source>
        <dbReference type="ARBA" id="ARBA00022833"/>
    </source>
</evidence>
<feature type="domain" description="LIM zinc-binding" evidence="9">
    <location>
        <begin position="54"/>
        <end position="114"/>
    </location>
</feature>
<evidence type="ECO:0000256" key="6">
    <source>
        <dbReference type="ARBA" id="ARBA00023038"/>
    </source>
</evidence>
<dbReference type="FunFam" id="2.10.110.10:FF:000013">
    <property type="entry name" value="Four and a half LIM domains 1"/>
    <property type="match status" value="1"/>
</dbReference>
<dbReference type="InterPro" id="IPR056807">
    <property type="entry name" value="LIM_FHL1/2/3/5_N"/>
</dbReference>
<dbReference type="GO" id="GO:0005634">
    <property type="term" value="C:nucleus"/>
    <property type="evidence" value="ECO:0007669"/>
    <property type="project" value="UniProtKB-SubCell"/>
</dbReference>
<evidence type="ECO:0000256" key="3">
    <source>
        <dbReference type="ARBA" id="ARBA00022737"/>
    </source>
</evidence>
<feature type="domain" description="LIM zinc-binding" evidence="9">
    <location>
        <begin position="115"/>
        <end position="176"/>
    </location>
</feature>
<dbReference type="GO" id="GO:0008270">
    <property type="term" value="F:zinc ion binding"/>
    <property type="evidence" value="ECO:0007669"/>
    <property type="project" value="UniProtKB-KW"/>
</dbReference>
<evidence type="ECO:0000256" key="4">
    <source>
        <dbReference type="ARBA" id="ARBA00022771"/>
    </source>
</evidence>
<accession>A0AAJ7XIC1</accession>
<keyword evidence="3" id="KW-0677">Repeat</keyword>
<gene>
    <name evidence="11" type="primary">FHL2</name>
</gene>
<dbReference type="GeneID" id="116956680"/>
<dbReference type="FunFam" id="2.10.110.10:FF:000048">
    <property type="entry name" value="Four and a half LIM domains protein 2"/>
    <property type="match status" value="1"/>
</dbReference>
<dbReference type="GO" id="GO:0003712">
    <property type="term" value="F:transcription coregulator activity"/>
    <property type="evidence" value="ECO:0007669"/>
    <property type="project" value="TreeGrafter"/>
</dbReference>
<dbReference type="InterPro" id="IPR001781">
    <property type="entry name" value="Znf_LIM"/>
</dbReference>
<name>A0AAJ7XIC1_PETMA</name>
<dbReference type="PANTHER" id="PTHR24205:SF4">
    <property type="entry name" value="PROTEIN ESPINAS"/>
    <property type="match status" value="1"/>
</dbReference>
<dbReference type="KEGG" id="pmrn:116956680"/>
<keyword evidence="10" id="KW-1185">Reference proteome</keyword>
<dbReference type="Gene3D" id="2.10.110.10">
    <property type="entry name" value="Cysteine Rich Protein"/>
    <property type="match status" value="5"/>
</dbReference>
<dbReference type="PROSITE" id="PS50023">
    <property type="entry name" value="LIM_DOMAIN_2"/>
    <property type="match status" value="3"/>
</dbReference>
<evidence type="ECO:0000256" key="2">
    <source>
        <dbReference type="ARBA" id="ARBA00022723"/>
    </source>
</evidence>
<reference evidence="11" key="1">
    <citation type="submission" date="2025-08" db="UniProtKB">
        <authorList>
            <consortium name="RefSeq"/>
        </authorList>
    </citation>
    <scope>IDENTIFICATION</scope>
    <source>
        <tissue evidence="11">Sperm</tissue>
    </source>
</reference>
<evidence type="ECO:0000256" key="8">
    <source>
        <dbReference type="PROSITE-ProRule" id="PRU00125"/>
    </source>
</evidence>
<evidence type="ECO:0000259" key="9">
    <source>
        <dbReference type="PROSITE" id="PS50023"/>
    </source>
</evidence>
<feature type="domain" description="LIM zinc-binding" evidence="9">
    <location>
        <begin position="235"/>
        <end position="295"/>
    </location>
</feature>
<dbReference type="CDD" id="cd09346">
    <property type="entry name" value="LIM3_FHL"/>
    <property type="match status" value="1"/>
</dbReference>
<dbReference type="Proteomes" id="UP001318040">
    <property type="component" value="Chromosome 66"/>
</dbReference>
<dbReference type="AlphaFoldDB" id="A0AAJ7XIC1"/>
<keyword evidence="7" id="KW-0539">Nucleus</keyword>
<dbReference type="PANTHER" id="PTHR24205">
    <property type="entry name" value="FOUR AND A HALF LIM DOMAINS PROTEIN"/>
    <property type="match status" value="1"/>
</dbReference>
<dbReference type="PROSITE" id="PS00478">
    <property type="entry name" value="LIM_DOMAIN_1"/>
    <property type="match status" value="3"/>
</dbReference>
<keyword evidence="4" id="KW-0863">Zinc-finger</keyword>
<dbReference type="FunFam" id="2.10.110.10:FF:000030">
    <property type="entry name" value="Four and a half LIM domains protein 2"/>
    <property type="match status" value="1"/>
</dbReference>
<keyword evidence="6 8" id="KW-0440">LIM domain</keyword>
<dbReference type="RefSeq" id="XP_032834353.1">
    <property type="nucleotide sequence ID" value="XM_032978462.1"/>
</dbReference>
<dbReference type="Pfam" id="PF00412">
    <property type="entry name" value="LIM"/>
    <property type="match status" value="4"/>
</dbReference>
<evidence type="ECO:0000313" key="10">
    <source>
        <dbReference type="Proteomes" id="UP001318040"/>
    </source>
</evidence>
<comment type="subcellular location">
    <subcellularLocation>
        <location evidence="1">Nucleus</location>
    </subcellularLocation>
</comment>
<evidence type="ECO:0000256" key="7">
    <source>
        <dbReference type="ARBA" id="ARBA00023242"/>
    </source>
</evidence>
<dbReference type="Pfam" id="PF25076">
    <property type="entry name" value="LIM_FHL2-3_N"/>
    <property type="match status" value="1"/>
</dbReference>
<sequence length="295" mass="33578">MATDGSDFRYCDIIKMASERYDCHYCKESLLGKKYVLREENPYCVRCYETLYTHACESCKQPIGCDSKDLSYKDRHWHEGCFKCATCERSLADKAFSARDEKLLCTECHANHYSAKCAACNKPVLPGTRKMEFRGSSWHETCFGCARCQQPIGSKSFVPREKDQYCVPCYEKQFAQHCTLCKKAITAGGVTYRDGPWHRECLVCTSCKRALAGQRFTSRDDFPYCLECFSGLYAKRCVACASPISGLGGAKYISFEERQWHDDCFTCKRCAVSLVGRGFLTERDDILCPDCGRDL</sequence>
<keyword evidence="5 8" id="KW-0862">Zinc</keyword>
<protein>
    <submittedName>
        <fullName evidence="11">Four and a half LIM domains protein 2 isoform X1</fullName>
    </submittedName>
</protein>
<dbReference type="SUPFAM" id="SSF57716">
    <property type="entry name" value="Glucocorticoid receptor-like (DNA-binding domain)"/>
    <property type="match status" value="5"/>
</dbReference>
<proteinExistence type="predicted"/>
<dbReference type="GO" id="GO:0030018">
    <property type="term" value="C:Z disc"/>
    <property type="evidence" value="ECO:0007669"/>
    <property type="project" value="TreeGrafter"/>
</dbReference>
<evidence type="ECO:0000256" key="1">
    <source>
        <dbReference type="ARBA" id="ARBA00004123"/>
    </source>
</evidence>
<evidence type="ECO:0000313" key="11">
    <source>
        <dbReference type="RefSeq" id="XP_032834353.1"/>
    </source>
</evidence>
<dbReference type="SMART" id="SM00132">
    <property type="entry name" value="LIM"/>
    <property type="match status" value="4"/>
</dbReference>
<organism evidence="10 11">
    <name type="scientific">Petromyzon marinus</name>
    <name type="common">Sea lamprey</name>
    <dbReference type="NCBI Taxonomy" id="7757"/>
    <lineage>
        <taxon>Eukaryota</taxon>
        <taxon>Metazoa</taxon>
        <taxon>Chordata</taxon>
        <taxon>Craniata</taxon>
        <taxon>Vertebrata</taxon>
        <taxon>Cyclostomata</taxon>
        <taxon>Hyperoartia</taxon>
        <taxon>Petromyzontiformes</taxon>
        <taxon>Petromyzontidae</taxon>
        <taxon>Petromyzon</taxon>
    </lineage>
</organism>
<keyword evidence="2 8" id="KW-0479">Metal-binding</keyword>